<dbReference type="Proteomes" id="UP000789739">
    <property type="component" value="Unassembled WGS sequence"/>
</dbReference>
<gene>
    <name evidence="2" type="ORF">PBRASI_LOCUS4699</name>
</gene>
<dbReference type="EMBL" id="CAJVPI010000503">
    <property type="protein sequence ID" value="CAG8543238.1"/>
    <property type="molecule type" value="Genomic_DNA"/>
</dbReference>
<evidence type="ECO:0000313" key="3">
    <source>
        <dbReference type="Proteomes" id="UP000789739"/>
    </source>
</evidence>
<feature type="region of interest" description="Disordered" evidence="1">
    <location>
        <begin position="31"/>
        <end position="50"/>
    </location>
</feature>
<accession>A0A9N9FLV1</accession>
<comment type="caution">
    <text evidence="2">The sequence shown here is derived from an EMBL/GenBank/DDBJ whole genome shotgun (WGS) entry which is preliminary data.</text>
</comment>
<dbReference type="AlphaFoldDB" id="A0A9N9FLV1"/>
<keyword evidence="3" id="KW-1185">Reference proteome</keyword>
<sequence>MSNKRRQRHFVISHSANKKPRYFHNSGLELVSSSEDDTDPSSSIAPSISRGSSCPRCIMLNKEIKWLRLRVEKYEESMLARINKLERLLALALSGQNDDNSGFGVPSSYLSMVSSIPEGAVNFGEITVSSMENPDISVSSEASGFPETSIFSETLSFPEVSSDNLLPETSFKRVVADLERAWLKIVCDTVSVTSKIKLTTAN</sequence>
<organism evidence="2 3">
    <name type="scientific">Paraglomus brasilianum</name>
    <dbReference type="NCBI Taxonomy" id="144538"/>
    <lineage>
        <taxon>Eukaryota</taxon>
        <taxon>Fungi</taxon>
        <taxon>Fungi incertae sedis</taxon>
        <taxon>Mucoromycota</taxon>
        <taxon>Glomeromycotina</taxon>
        <taxon>Glomeromycetes</taxon>
        <taxon>Paraglomerales</taxon>
        <taxon>Paraglomeraceae</taxon>
        <taxon>Paraglomus</taxon>
    </lineage>
</organism>
<evidence type="ECO:0000313" key="2">
    <source>
        <dbReference type="EMBL" id="CAG8543238.1"/>
    </source>
</evidence>
<name>A0A9N9FLV1_9GLOM</name>
<protein>
    <submittedName>
        <fullName evidence="2">8295_t:CDS:1</fullName>
    </submittedName>
</protein>
<proteinExistence type="predicted"/>
<reference evidence="2" key="1">
    <citation type="submission" date="2021-06" db="EMBL/GenBank/DDBJ databases">
        <authorList>
            <person name="Kallberg Y."/>
            <person name="Tangrot J."/>
            <person name="Rosling A."/>
        </authorList>
    </citation>
    <scope>NUCLEOTIDE SEQUENCE</scope>
    <source>
        <strain evidence="2">BR232B</strain>
    </source>
</reference>
<feature type="compositionally biased region" description="Low complexity" evidence="1">
    <location>
        <begin position="40"/>
        <end position="50"/>
    </location>
</feature>
<evidence type="ECO:0000256" key="1">
    <source>
        <dbReference type="SAM" id="MobiDB-lite"/>
    </source>
</evidence>